<proteinExistence type="predicted"/>
<feature type="signal peptide" evidence="1">
    <location>
        <begin position="1"/>
        <end position="21"/>
    </location>
</feature>
<comment type="caution">
    <text evidence="2">The sequence shown here is derived from an EMBL/GenBank/DDBJ whole genome shotgun (WGS) entry which is preliminary data.</text>
</comment>
<evidence type="ECO:0000256" key="1">
    <source>
        <dbReference type="SAM" id="SignalP"/>
    </source>
</evidence>
<evidence type="ECO:0000313" key="2">
    <source>
        <dbReference type="EMBL" id="TYT25224.1"/>
    </source>
</evidence>
<feature type="chain" id="PRO_5022860047" evidence="1">
    <location>
        <begin position="22"/>
        <end position="148"/>
    </location>
</feature>
<keyword evidence="3" id="KW-1185">Reference proteome</keyword>
<sequence length="148" mass="15742">MKHVQAVVFAVMAAVSPWAVAQEGPAGLEACVVASAGADDKRTLVQWMFSAIALHPDLEGMAQVSQAQRDTANQAMGALMERLLTVDCAAQAKQAFREGTGEDAFQRAFGRVGEMAGEGLFADPRVSAEAAALIRHVDMNRVVELFLP</sequence>
<evidence type="ECO:0000313" key="3">
    <source>
        <dbReference type="Proteomes" id="UP000324973"/>
    </source>
</evidence>
<dbReference type="Proteomes" id="UP000324973">
    <property type="component" value="Unassembled WGS sequence"/>
</dbReference>
<organism evidence="2 3">
    <name type="scientific">Luteimonas viscosa</name>
    <dbReference type="NCBI Taxonomy" id="1132694"/>
    <lineage>
        <taxon>Bacteria</taxon>
        <taxon>Pseudomonadati</taxon>
        <taxon>Pseudomonadota</taxon>
        <taxon>Gammaproteobacteria</taxon>
        <taxon>Lysobacterales</taxon>
        <taxon>Lysobacteraceae</taxon>
        <taxon>Luteimonas</taxon>
    </lineage>
</organism>
<accession>A0A5D4XM64</accession>
<gene>
    <name evidence="2" type="ORF">FZO89_02450</name>
</gene>
<reference evidence="2 3" key="1">
    <citation type="submission" date="2019-08" db="EMBL/GenBank/DDBJ databases">
        <title>Luteimonas viscosus sp. nov., isolated from soil of a sunflower field.</title>
        <authorList>
            <person name="Jianli Z."/>
            <person name="Ying Z."/>
        </authorList>
    </citation>
    <scope>NUCLEOTIDE SEQUENCE [LARGE SCALE GENOMIC DNA]</scope>
    <source>
        <strain evidence="2 3">XBU10</strain>
    </source>
</reference>
<name>A0A5D4XM64_9GAMM</name>
<dbReference type="AlphaFoldDB" id="A0A5D4XM64"/>
<dbReference type="EMBL" id="VTFT01000001">
    <property type="protein sequence ID" value="TYT25224.1"/>
    <property type="molecule type" value="Genomic_DNA"/>
</dbReference>
<dbReference type="RefSeq" id="WP_149101773.1">
    <property type="nucleotide sequence ID" value="NZ_VTFT01000001.1"/>
</dbReference>
<dbReference type="OrthoDB" id="5508986at2"/>
<protein>
    <submittedName>
        <fullName evidence="2">Uncharacterized protein</fullName>
    </submittedName>
</protein>
<keyword evidence="1" id="KW-0732">Signal</keyword>